<proteinExistence type="predicted"/>
<gene>
    <name evidence="1" type="ORF">L1049_001933</name>
</gene>
<evidence type="ECO:0000313" key="2">
    <source>
        <dbReference type="Proteomes" id="UP001415857"/>
    </source>
</evidence>
<dbReference type="Proteomes" id="UP001415857">
    <property type="component" value="Unassembled WGS sequence"/>
</dbReference>
<comment type="caution">
    <text evidence="1">The sequence shown here is derived from an EMBL/GenBank/DDBJ whole genome shotgun (WGS) entry which is preliminary data.</text>
</comment>
<name>A0AAP0R690_LIQFO</name>
<reference evidence="1 2" key="1">
    <citation type="journal article" date="2024" name="Plant J.">
        <title>Genome sequences and population genomics reveal climatic adaptation and genomic divergence between two closely related sweetgum species.</title>
        <authorList>
            <person name="Xu W.Q."/>
            <person name="Ren C.Q."/>
            <person name="Zhang X.Y."/>
            <person name="Comes H.P."/>
            <person name="Liu X.H."/>
            <person name="Li Y.G."/>
            <person name="Kettle C.J."/>
            <person name="Jalonen R."/>
            <person name="Gaisberger H."/>
            <person name="Ma Y.Z."/>
            <person name="Qiu Y.X."/>
        </authorList>
    </citation>
    <scope>NUCLEOTIDE SEQUENCE [LARGE SCALE GENOMIC DNA]</scope>
    <source>
        <strain evidence="1">Hangzhou</strain>
    </source>
</reference>
<dbReference type="EMBL" id="JBBPBK010000013">
    <property type="protein sequence ID" value="KAK9271572.1"/>
    <property type="molecule type" value="Genomic_DNA"/>
</dbReference>
<accession>A0AAP0R690</accession>
<sequence length="86" mass="9339">MQLKEGDSMKGKNENLFLSSKVSCTYMLTMPASSTVTRMGPGRTIFPTNAIGFFSVHTGKSICGSSSLRTCQYHTLKVVFHSSIGI</sequence>
<organism evidence="1 2">
    <name type="scientific">Liquidambar formosana</name>
    <name type="common">Formosan gum</name>
    <dbReference type="NCBI Taxonomy" id="63359"/>
    <lineage>
        <taxon>Eukaryota</taxon>
        <taxon>Viridiplantae</taxon>
        <taxon>Streptophyta</taxon>
        <taxon>Embryophyta</taxon>
        <taxon>Tracheophyta</taxon>
        <taxon>Spermatophyta</taxon>
        <taxon>Magnoliopsida</taxon>
        <taxon>eudicotyledons</taxon>
        <taxon>Gunneridae</taxon>
        <taxon>Pentapetalae</taxon>
        <taxon>Saxifragales</taxon>
        <taxon>Altingiaceae</taxon>
        <taxon>Liquidambar</taxon>
    </lineage>
</organism>
<evidence type="ECO:0000313" key="1">
    <source>
        <dbReference type="EMBL" id="KAK9271572.1"/>
    </source>
</evidence>
<keyword evidence="2" id="KW-1185">Reference proteome</keyword>
<dbReference type="AlphaFoldDB" id="A0AAP0R690"/>
<protein>
    <submittedName>
        <fullName evidence="1">Uncharacterized protein</fullName>
    </submittedName>
</protein>